<comment type="caution">
    <text evidence="1">The sequence shown here is derived from an EMBL/GenBank/DDBJ whole genome shotgun (WGS) entry which is preliminary data.</text>
</comment>
<gene>
    <name evidence="1" type="ORF">ENM11_03295</name>
</gene>
<accession>A0A7C5Q7P4</accession>
<protein>
    <submittedName>
        <fullName evidence="1">Uncharacterized protein</fullName>
    </submittedName>
</protein>
<dbReference type="AlphaFoldDB" id="A0A7C5Q7P4"/>
<reference evidence="1" key="1">
    <citation type="journal article" date="2020" name="mSystems">
        <title>Genome- and Community-Level Interaction Insights into Carbon Utilization and Element Cycling Functions of Hydrothermarchaeota in Hydrothermal Sediment.</title>
        <authorList>
            <person name="Zhou Z."/>
            <person name="Liu Y."/>
            <person name="Xu W."/>
            <person name="Pan J."/>
            <person name="Luo Z.H."/>
            <person name="Li M."/>
        </authorList>
    </citation>
    <scope>NUCLEOTIDE SEQUENCE [LARGE SCALE GENOMIC DNA]</scope>
    <source>
        <strain evidence="1">SpSt-1056</strain>
    </source>
</reference>
<dbReference type="Gene3D" id="1.10.10.10">
    <property type="entry name" value="Winged helix-like DNA-binding domain superfamily/Winged helix DNA-binding domain"/>
    <property type="match status" value="1"/>
</dbReference>
<dbReference type="InterPro" id="IPR036388">
    <property type="entry name" value="WH-like_DNA-bd_sf"/>
</dbReference>
<dbReference type="SUPFAM" id="SSF46785">
    <property type="entry name" value="Winged helix' DNA-binding domain"/>
    <property type="match status" value="1"/>
</dbReference>
<organism evidence="1">
    <name type="scientific">Caldiarchaeum subterraneum</name>
    <dbReference type="NCBI Taxonomy" id="311458"/>
    <lineage>
        <taxon>Archaea</taxon>
        <taxon>Nitrososphaerota</taxon>
        <taxon>Candidatus Caldarchaeales</taxon>
        <taxon>Candidatus Caldarchaeaceae</taxon>
        <taxon>Candidatus Caldarchaeum</taxon>
    </lineage>
</organism>
<dbReference type="EMBL" id="DRWN01000025">
    <property type="protein sequence ID" value="HHK68166.1"/>
    <property type="molecule type" value="Genomic_DNA"/>
</dbReference>
<sequence length="160" mass="17200">MMSLKVVISYGDLKAEFEGAPDEVYVSVVRFLEKTVPAFSLASRLQKSVSVKELLEKLGDKLAYTEGEGIVLKIPLSTLPTSNAILLYAGARYLNHLLGLAEKPELSSSELADVVAKPEKTISGRLTELVQKNLLKRVGRGGYVITALGLSHLAESSAAV</sequence>
<evidence type="ECO:0000313" key="1">
    <source>
        <dbReference type="EMBL" id="HHK68166.1"/>
    </source>
</evidence>
<proteinExistence type="predicted"/>
<name>A0A7C5Q7P4_CALS0</name>
<dbReference type="InterPro" id="IPR036390">
    <property type="entry name" value="WH_DNA-bd_sf"/>
</dbReference>